<feature type="chain" id="PRO_5019415707" evidence="5">
    <location>
        <begin position="19"/>
        <end position="253"/>
    </location>
</feature>
<dbReference type="InterPro" id="IPR059002">
    <property type="entry name" value="IBH1_N"/>
</dbReference>
<proteinExistence type="predicted"/>
<dbReference type="GO" id="GO:0000976">
    <property type="term" value="F:transcription cis-regulatory region binding"/>
    <property type="evidence" value="ECO:0007669"/>
    <property type="project" value="UniProtKB-ARBA"/>
</dbReference>
<evidence type="ECO:0000313" key="8">
    <source>
        <dbReference type="Proteomes" id="UP000283530"/>
    </source>
</evidence>
<feature type="signal peptide" evidence="5">
    <location>
        <begin position="1"/>
        <end position="18"/>
    </location>
</feature>
<evidence type="ECO:0000256" key="4">
    <source>
        <dbReference type="ARBA" id="ARBA00023242"/>
    </source>
</evidence>
<keyword evidence="5" id="KW-0732">Signal</keyword>
<dbReference type="InterPro" id="IPR036638">
    <property type="entry name" value="HLH_DNA-bd_sf"/>
</dbReference>
<dbReference type="PANTHER" id="PTHR33124:SF12">
    <property type="entry name" value="TRANSCRIPTION FACTOR BHLH148"/>
    <property type="match status" value="1"/>
</dbReference>
<feature type="domain" description="IBH1-like N-terminal" evidence="6">
    <location>
        <begin position="101"/>
        <end position="160"/>
    </location>
</feature>
<evidence type="ECO:0000259" key="6">
    <source>
        <dbReference type="Pfam" id="PF26576"/>
    </source>
</evidence>
<evidence type="ECO:0000256" key="2">
    <source>
        <dbReference type="ARBA" id="ARBA00023015"/>
    </source>
</evidence>
<reference evidence="7 8" key="1">
    <citation type="journal article" date="2019" name="Nat. Plants">
        <title>Stout camphor tree genome fills gaps in understanding of flowering plant genome evolution.</title>
        <authorList>
            <person name="Chaw S.M."/>
            <person name="Liu Y.C."/>
            <person name="Wu Y.W."/>
            <person name="Wang H.Y."/>
            <person name="Lin C.I."/>
            <person name="Wu C.S."/>
            <person name="Ke H.M."/>
            <person name="Chang L.Y."/>
            <person name="Hsu C.Y."/>
            <person name="Yang H.T."/>
            <person name="Sudianto E."/>
            <person name="Hsu M.H."/>
            <person name="Wu K.P."/>
            <person name="Wang L.N."/>
            <person name="Leebens-Mack J.H."/>
            <person name="Tsai I.J."/>
        </authorList>
    </citation>
    <scope>NUCLEOTIDE SEQUENCE [LARGE SCALE GENOMIC DNA]</scope>
    <source>
        <strain evidence="8">cv. Chaw 1501</strain>
        <tissue evidence="7">Young leaves</tissue>
    </source>
</reference>
<protein>
    <submittedName>
        <fullName evidence="7">Transcription factor bHLH147-like protein</fullName>
    </submittedName>
</protein>
<dbReference type="SUPFAM" id="SSF47459">
    <property type="entry name" value="HLH, helix-loop-helix DNA-binding domain"/>
    <property type="match status" value="1"/>
</dbReference>
<dbReference type="InterPro" id="IPR044660">
    <property type="entry name" value="IBH1-like"/>
</dbReference>
<dbReference type="GO" id="GO:0046983">
    <property type="term" value="F:protein dimerization activity"/>
    <property type="evidence" value="ECO:0007669"/>
    <property type="project" value="InterPro"/>
</dbReference>
<dbReference type="Pfam" id="PF26576">
    <property type="entry name" value="IBH1_N"/>
    <property type="match status" value="1"/>
</dbReference>
<accession>A0A443ND14</accession>
<comment type="caution">
    <text evidence="7">The sequence shown here is derived from an EMBL/GenBank/DDBJ whole genome shotgun (WGS) entry which is preliminary data.</text>
</comment>
<dbReference type="OrthoDB" id="1647165at2759"/>
<evidence type="ECO:0000256" key="5">
    <source>
        <dbReference type="SAM" id="SignalP"/>
    </source>
</evidence>
<dbReference type="GO" id="GO:0005634">
    <property type="term" value="C:nucleus"/>
    <property type="evidence" value="ECO:0007669"/>
    <property type="project" value="UniProtKB-SubCell"/>
</dbReference>
<keyword evidence="8" id="KW-1185">Reference proteome</keyword>
<dbReference type="CDD" id="cd11444">
    <property type="entry name" value="bHLH_AtIBH1_like"/>
    <property type="match status" value="1"/>
</dbReference>
<dbReference type="Proteomes" id="UP000283530">
    <property type="component" value="Unassembled WGS sequence"/>
</dbReference>
<comment type="subcellular location">
    <subcellularLocation>
        <location evidence="1">Nucleus</location>
    </subcellularLocation>
</comment>
<name>A0A443ND14_9MAGN</name>
<dbReference type="InterPro" id="IPR044549">
    <property type="entry name" value="bHLH_AtIBH1-like"/>
</dbReference>
<evidence type="ECO:0000256" key="3">
    <source>
        <dbReference type="ARBA" id="ARBA00023163"/>
    </source>
</evidence>
<gene>
    <name evidence="7" type="ORF">CKAN_00486600</name>
</gene>
<keyword evidence="4" id="KW-0539">Nucleus</keyword>
<keyword evidence="3" id="KW-0804">Transcription</keyword>
<dbReference type="EMBL" id="QPKB01000002">
    <property type="protein sequence ID" value="RWR76425.1"/>
    <property type="molecule type" value="Genomic_DNA"/>
</dbReference>
<dbReference type="PANTHER" id="PTHR33124">
    <property type="entry name" value="TRANSCRIPTION FACTOR IBH1-LIKE 1"/>
    <property type="match status" value="1"/>
</dbReference>
<keyword evidence="2" id="KW-0805">Transcription regulation</keyword>
<evidence type="ECO:0000313" key="7">
    <source>
        <dbReference type="EMBL" id="RWR76425.1"/>
    </source>
</evidence>
<sequence length="253" mass="28826">MYLMRLSTIHFLLSLTTPIPTEFPLEKSHQQKISTSRIRFSRGPSFFLSENLTICPRISSPVDSSIIFFRPMARPTSTREIISEKAREWEKKRSQTRWKTESEQRSYSSKLLEALQQVRRNPPASAAPAPSRAVREAADRVLAKAARGRTRWSRSILSSRLRLKKIGRRKKKAVTGSFRSKKGREKIFRSIEKRVPGTEGRERTLGRLIPGCRKLSFPVLLEEATDYIPALEMQVRAMAALVELLSDGQIGSS</sequence>
<organism evidence="7 8">
    <name type="scientific">Cinnamomum micranthum f. kanehirae</name>
    <dbReference type="NCBI Taxonomy" id="337451"/>
    <lineage>
        <taxon>Eukaryota</taxon>
        <taxon>Viridiplantae</taxon>
        <taxon>Streptophyta</taxon>
        <taxon>Embryophyta</taxon>
        <taxon>Tracheophyta</taxon>
        <taxon>Spermatophyta</taxon>
        <taxon>Magnoliopsida</taxon>
        <taxon>Magnoliidae</taxon>
        <taxon>Laurales</taxon>
        <taxon>Lauraceae</taxon>
        <taxon>Cinnamomum</taxon>
    </lineage>
</organism>
<dbReference type="AlphaFoldDB" id="A0A443ND14"/>
<dbReference type="GO" id="GO:0006355">
    <property type="term" value="P:regulation of DNA-templated transcription"/>
    <property type="evidence" value="ECO:0007669"/>
    <property type="project" value="InterPro"/>
</dbReference>
<evidence type="ECO:0000256" key="1">
    <source>
        <dbReference type="ARBA" id="ARBA00004123"/>
    </source>
</evidence>